<feature type="compositionally biased region" description="Basic and acidic residues" evidence="1">
    <location>
        <begin position="110"/>
        <end position="120"/>
    </location>
</feature>
<keyword evidence="2" id="KW-0732">Signal</keyword>
<dbReference type="GO" id="GO:0023051">
    <property type="term" value="P:regulation of signaling"/>
    <property type="evidence" value="ECO:0007669"/>
    <property type="project" value="InterPro"/>
</dbReference>
<protein>
    <submittedName>
        <fullName evidence="3">Uncharacterized protein</fullName>
    </submittedName>
</protein>
<evidence type="ECO:0000313" key="4">
    <source>
        <dbReference type="Proteomes" id="UP001209878"/>
    </source>
</evidence>
<dbReference type="AlphaFoldDB" id="A0AAD9KN23"/>
<feature type="signal peptide" evidence="2">
    <location>
        <begin position="1"/>
        <end position="16"/>
    </location>
</feature>
<dbReference type="InterPro" id="IPR029978">
    <property type="entry name" value="LMO-7"/>
</dbReference>
<comment type="caution">
    <text evidence="3">The sequence shown here is derived from an EMBL/GenBank/DDBJ whole genome shotgun (WGS) entry which is preliminary data.</text>
</comment>
<feature type="region of interest" description="Disordered" evidence="1">
    <location>
        <begin position="110"/>
        <end position="266"/>
    </location>
</feature>
<evidence type="ECO:0000313" key="3">
    <source>
        <dbReference type="EMBL" id="KAK2174149.1"/>
    </source>
</evidence>
<proteinExistence type="predicted"/>
<evidence type="ECO:0000256" key="2">
    <source>
        <dbReference type="SAM" id="SignalP"/>
    </source>
</evidence>
<dbReference type="Proteomes" id="UP001209878">
    <property type="component" value="Unassembled WGS sequence"/>
</dbReference>
<feature type="compositionally biased region" description="Polar residues" evidence="1">
    <location>
        <begin position="245"/>
        <end position="263"/>
    </location>
</feature>
<sequence length="466" mass="52403">MIFIHSAGWWVDLACGADVIALAPGLNLLEALGVAVVSVAEGSEDQLKYETDRRLRNVVVTIYWLGRTVQPWYKGPHLDCSAFSDLIGYHHPKVSLTESSSEHILTEELHTRQESCDSLDRSSGYSSYRGDSKTSSSSYVQPQHHSRQVSTDSVDRGNLYIRNDNTKSSFSSDVFEDDPVTPQLRDDSYKSFVSEDLPLTRRLNAEKRQSENITPDTGETDNNMPIPQEYRRRTSHGNRLAEQRYSATFDSPYTPPGATSPSPLSHRWKNDAVYQSTPQLNRDSHDDHNRFRFGDIKLDRQSRSSTSSDNIDGAKPGERRDSYLPPGQAVRRTSNTHADPMQFVHVGGSKLSEKAKEVIEAMEEQKKLTKALEHEEMDWHSGLLKSGLRLPISQLGGFEKRPGFPPTGYIVFWLYFGICGDRWGGLTRDTSQPRCGLCCALREPKRRGLDGEMKEDSTVRGGIPGY</sequence>
<dbReference type="EMBL" id="JAODUO010000823">
    <property type="protein sequence ID" value="KAK2174149.1"/>
    <property type="molecule type" value="Genomic_DNA"/>
</dbReference>
<dbReference type="GO" id="GO:0030155">
    <property type="term" value="P:regulation of cell adhesion"/>
    <property type="evidence" value="ECO:0007669"/>
    <property type="project" value="InterPro"/>
</dbReference>
<organism evidence="3 4">
    <name type="scientific">Ridgeia piscesae</name>
    <name type="common">Tubeworm</name>
    <dbReference type="NCBI Taxonomy" id="27915"/>
    <lineage>
        <taxon>Eukaryota</taxon>
        <taxon>Metazoa</taxon>
        <taxon>Spiralia</taxon>
        <taxon>Lophotrochozoa</taxon>
        <taxon>Annelida</taxon>
        <taxon>Polychaeta</taxon>
        <taxon>Sedentaria</taxon>
        <taxon>Canalipalpata</taxon>
        <taxon>Sabellida</taxon>
        <taxon>Siboglinidae</taxon>
        <taxon>Ridgeia</taxon>
    </lineage>
</organism>
<feature type="compositionally biased region" description="Polar residues" evidence="1">
    <location>
        <begin position="133"/>
        <end position="152"/>
    </location>
</feature>
<reference evidence="3" key="1">
    <citation type="journal article" date="2023" name="Mol. Biol. Evol.">
        <title>Third-Generation Sequencing Reveals the Adaptive Role of the Epigenome in Three Deep-Sea Polychaetes.</title>
        <authorList>
            <person name="Perez M."/>
            <person name="Aroh O."/>
            <person name="Sun Y."/>
            <person name="Lan Y."/>
            <person name="Juniper S.K."/>
            <person name="Young C.R."/>
            <person name="Angers B."/>
            <person name="Qian P.Y."/>
        </authorList>
    </citation>
    <scope>NUCLEOTIDE SEQUENCE</scope>
    <source>
        <strain evidence="3">R07B-5</strain>
    </source>
</reference>
<dbReference type="PANTHER" id="PTHR46767">
    <property type="entry name" value="LIM DOMAIN ONLY PROTEIN 7"/>
    <property type="match status" value="1"/>
</dbReference>
<gene>
    <name evidence="3" type="ORF">NP493_823g00042</name>
</gene>
<feature type="compositionally biased region" description="Polar residues" evidence="1">
    <location>
        <begin position="211"/>
        <end position="225"/>
    </location>
</feature>
<evidence type="ECO:0000256" key="1">
    <source>
        <dbReference type="SAM" id="MobiDB-lite"/>
    </source>
</evidence>
<accession>A0AAD9KN23</accession>
<name>A0AAD9KN23_RIDPI</name>
<dbReference type="PANTHER" id="PTHR46767:SF1">
    <property type="entry name" value="LIM DOMAIN ONLY PROTEIN 7"/>
    <property type="match status" value="1"/>
</dbReference>
<keyword evidence="4" id="KW-1185">Reference proteome</keyword>
<feature type="chain" id="PRO_5042243545" evidence="2">
    <location>
        <begin position="17"/>
        <end position="466"/>
    </location>
</feature>
<feature type="region of interest" description="Disordered" evidence="1">
    <location>
        <begin position="294"/>
        <end position="342"/>
    </location>
</feature>